<dbReference type="OrthoDB" id="205255at2759"/>
<organism evidence="3 4">
    <name type="scientific">Bombyx mandarina</name>
    <name type="common">Wild silk moth</name>
    <name type="synonym">Wild silkworm</name>
    <dbReference type="NCBI Taxonomy" id="7092"/>
    <lineage>
        <taxon>Eukaryota</taxon>
        <taxon>Metazoa</taxon>
        <taxon>Ecdysozoa</taxon>
        <taxon>Arthropoda</taxon>
        <taxon>Hexapoda</taxon>
        <taxon>Insecta</taxon>
        <taxon>Pterygota</taxon>
        <taxon>Neoptera</taxon>
        <taxon>Endopterygota</taxon>
        <taxon>Lepidoptera</taxon>
        <taxon>Glossata</taxon>
        <taxon>Ditrysia</taxon>
        <taxon>Bombycoidea</taxon>
        <taxon>Bombycidae</taxon>
        <taxon>Bombycinae</taxon>
        <taxon>Bombyx</taxon>
    </lineage>
</organism>
<dbReference type="InterPro" id="IPR014830">
    <property type="entry name" value="Glycolipid_transfer_prot_dom"/>
</dbReference>
<dbReference type="SUPFAM" id="SSF110004">
    <property type="entry name" value="Glycolipid transfer protein, GLTP"/>
    <property type="match status" value="1"/>
</dbReference>
<proteinExistence type="predicted"/>
<gene>
    <name evidence="4" type="primary">LOC114251008</name>
</gene>
<accession>A0A6J2KLB7</accession>
<dbReference type="InterPro" id="IPR036497">
    <property type="entry name" value="GLTP_sf"/>
</dbReference>
<dbReference type="AlphaFoldDB" id="A0A6J2KLB7"/>
<dbReference type="Gene3D" id="1.10.3520.10">
    <property type="entry name" value="Glycolipid transfer protein"/>
    <property type="match status" value="1"/>
</dbReference>
<dbReference type="KEGG" id="bman:114251008"/>
<dbReference type="GO" id="GO:1902387">
    <property type="term" value="F:ceramide 1-phosphate binding"/>
    <property type="evidence" value="ECO:0007669"/>
    <property type="project" value="TreeGrafter"/>
</dbReference>
<dbReference type="PANTHER" id="PTHR10219">
    <property type="entry name" value="GLYCOLIPID TRANSFER PROTEIN-RELATED"/>
    <property type="match status" value="1"/>
</dbReference>
<protein>
    <submittedName>
        <fullName evidence="4">Glycolipid transfer protein 1-like</fullName>
    </submittedName>
</protein>
<sequence>MASSTQHTIVCFEDVKSFPPVVNGKINLVSFLEAATDLVYLVERLGTAFAPVKFDMQGNIDRIKKNYKFDENSCLLMLMLEEINNGKAPVTEGVLWLNRALLFFELVFVDILENLQAKKEINMKYVFTKAYEGSVKKYHSWVTQQLFIFICKMSPTFAQMIKSFGVDGDIKSFETKLASFNITLHLNRCKIDDFFKDNNLFSDTA</sequence>
<evidence type="ECO:0000313" key="4">
    <source>
        <dbReference type="RefSeq" id="XP_028040954.1"/>
    </source>
</evidence>
<dbReference type="PANTHER" id="PTHR10219:SF25">
    <property type="entry name" value="PLECKSTRIN HOMOLOGY DOMAIN-CONTAINING FAMILY A MEMBER 8"/>
    <property type="match status" value="1"/>
</dbReference>
<dbReference type="GO" id="GO:0005829">
    <property type="term" value="C:cytosol"/>
    <property type="evidence" value="ECO:0007669"/>
    <property type="project" value="TreeGrafter"/>
</dbReference>
<dbReference type="GO" id="GO:1902388">
    <property type="term" value="F:ceramide 1-phosphate transfer activity"/>
    <property type="evidence" value="ECO:0007669"/>
    <property type="project" value="TreeGrafter"/>
</dbReference>
<keyword evidence="1" id="KW-0813">Transport</keyword>
<dbReference type="Pfam" id="PF08718">
    <property type="entry name" value="GLTP"/>
    <property type="match status" value="1"/>
</dbReference>
<keyword evidence="3" id="KW-1185">Reference proteome</keyword>
<reference evidence="4" key="1">
    <citation type="submission" date="2025-08" db="UniProtKB">
        <authorList>
            <consortium name="RefSeq"/>
        </authorList>
    </citation>
    <scope>IDENTIFICATION</scope>
    <source>
        <tissue evidence="4">Silk gland</tissue>
    </source>
</reference>
<dbReference type="Proteomes" id="UP000504629">
    <property type="component" value="Unplaced"/>
</dbReference>
<name>A0A6J2KLB7_BOMMA</name>
<dbReference type="GO" id="GO:0016020">
    <property type="term" value="C:membrane"/>
    <property type="evidence" value="ECO:0007669"/>
    <property type="project" value="TreeGrafter"/>
</dbReference>
<evidence type="ECO:0000313" key="3">
    <source>
        <dbReference type="Proteomes" id="UP000504629"/>
    </source>
</evidence>
<evidence type="ECO:0000259" key="2">
    <source>
        <dbReference type="Pfam" id="PF08718"/>
    </source>
</evidence>
<dbReference type="GeneID" id="114251008"/>
<dbReference type="RefSeq" id="XP_028040954.1">
    <property type="nucleotide sequence ID" value="XM_028185153.1"/>
</dbReference>
<feature type="domain" description="Glycolipid transfer protein" evidence="2">
    <location>
        <begin position="26"/>
        <end position="164"/>
    </location>
</feature>
<evidence type="ECO:0000256" key="1">
    <source>
        <dbReference type="ARBA" id="ARBA00022448"/>
    </source>
</evidence>